<evidence type="ECO:0000313" key="3">
    <source>
        <dbReference type="EMBL" id="KKS43377.1"/>
    </source>
</evidence>
<accession>A0A0G0Z3S0</accession>
<dbReference type="InterPro" id="IPR011761">
    <property type="entry name" value="ATP-grasp"/>
</dbReference>
<dbReference type="SUPFAM" id="SSF56059">
    <property type="entry name" value="Glutathione synthetase ATP-binding domain-like"/>
    <property type="match status" value="1"/>
</dbReference>
<evidence type="ECO:0000259" key="2">
    <source>
        <dbReference type="PROSITE" id="PS50975"/>
    </source>
</evidence>
<name>A0A0G0Z3S0_9BACT</name>
<keyword evidence="1" id="KW-0067">ATP-binding</keyword>
<comment type="caution">
    <text evidence="3">The sequence shown here is derived from an EMBL/GenBank/DDBJ whole genome shotgun (WGS) entry which is preliminary data.</text>
</comment>
<dbReference type="PROSITE" id="PS50975">
    <property type="entry name" value="ATP_GRASP"/>
    <property type="match status" value="1"/>
</dbReference>
<protein>
    <recommendedName>
        <fullName evidence="2">ATP-grasp domain-containing protein</fullName>
    </recommendedName>
</protein>
<organism evidence="3 4">
    <name type="scientific">Candidatus Collierbacteria bacterium GW2011_GWA2_42_17</name>
    <dbReference type="NCBI Taxonomy" id="1618378"/>
    <lineage>
        <taxon>Bacteria</taxon>
        <taxon>Candidatus Collieribacteriota</taxon>
    </lineage>
</organism>
<gene>
    <name evidence="3" type="ORF">UV06_C0001G0111</name>
</gene>
<proteinExistence type="predicted"/>
<dbReference type="Proteomes" id="UP000033854">
    <property type="component" value="Unassembled WGS sequence"/>
</dbReference>
<evidence type="ECO:0000256" key="1">
    <source>
        <dbReference type="PROSITE-ProRule" id="PRU00409"/>
    </source>
</evidence>
<dbReference type="Gene3D" id="3.30.470.20">
    <property type="entry name" value="ATP-grasp fold, B domain"/>
    <property type="match status" value="1"/>
</dbReference>
<dbReference type="GO" id="GO:0005524">
    <property type="term" value="F:ATP binding"/>
    <property type="evidence" value="ECO:0007669"/>
    <property type="project" value="UniProtKB-UniRule"/>
</dbReference>
<reference evidence="3 4" key="1">
    <citation type="journal article" date="2015" name="Nature">
        <title>rRNA introns, odd ribosomes, and small enigmatic genomes across a large radiation of phyla.</title>
        <authorList>
            <person name="Brown C.T."/>
            <person name="Hug L.A."/>
            <person name="Thomas B.C."/>
            <person name="Sharon I."/>
            <person name="Castelle C.J."/>
            <person name="Singh A."/>
            <person name="Wilkins M.J."/>
            <person name="Williams K.H."/>
            <person name="Banfield J.F."/>
        </authorList>
    </citation>
    <scope>NUCLEOTIDE SEQUENCE [LARGE SCALE GENOMIC DNA]</scope>
</reference>
<dbReference type="EMBL" id="LCDA01000001">
    <property type="protein sequence ID" value="KKS43377.1"/>
    <property type="molecule type" value="Genomic_DNA"/>
</dbReference>
<sequence length="456" mass="51649">MKKLVKERVVRIFNLSEDVWPFIQTIGDEKERTAEVEENANLADRDLFSMAEEFEFTFITPKKLNPHFTKYFIDVCMMRKMEVLVPKKNTGIICEDILKDKAIMDRLVKLGKMCKRLILTSYSTSPYFLSLVSELRNKGVEVRTPEAPEEANAWTVNFYGSKSGIRQLTQINGAIRADLKMPDGVVSSGVLDSAKIAANKYIKEGGVVIKTNKGHSGLGVLIFRKGDLPKKFRECQKKIVEVFNGDKYWDKFPIVVESLVKPNPRIGGGFPNAEYLIKKDGEVKLLYYCGMRVDDKGVFGGVEIGEEVLPKRVTSRITDIGYLIGEQYSEDGYRGFFDIDFIAGKGGEIFVNESNVRVTGGTHVYQAAVELVGREFMKKVYVLSDNNYQMPTKKIFTFDQLHKLMRPILFSRKTKEGLVIASSNLLAMGKLAYIIFGKNKRRALAIEEEMKKVLKS</sequence>
<keyword evidence="1" id="KW-0547">Nucleotide-binding</keyword>
<dbReference type="AlphaFoldDB" id="A0A0G0Z3S0"/>
<dbReference type="GO" id="GO:0046872">
    <property type="term" value="F:metal ion binding"/>
    <property type="evidence" value="ECO:0007669"/>
    <property type="project" value="InterPro"/>
</dbReference>
<evidence type="ECO:0000313" key="4">
    <source>
        <dbReference type="Proteomes" id="UP000033854"/>
    </source>
</evidence>
<feature type="domain" description="ATP-grasp" evidence="2">
    <location>
        <begin position="171"/>
        <end position="385"/>
    </location>
</feature>